<evidence type="ECO:0000313" key="1">
    <source>
        <dbReference type="EMBL" id="KAF7726426.1"/>
    </source>
</evidence>
<gene>
    <name evidence="1" type="ORF">EC973_008760</name>
</gene>
<proteinExistence type="predicted"/>
<organism evidence="1 2">
    <name type="scientific">Apophysomyces ossiformis</name>
    <dbReference type="NCBI Taxonomy" id="679940"/>
    <lineage>
        <taxon>Eukaryota</taxon>
        <taxon>Fungi</taxon>
        <taxon>Fungi incertae sedis</taxon>
        <taxon>Mucoromycota</taxon>
        <taxon>Mucoromycotina</taxon>
        <taxon>Mucoromycetes</taxon>
        <taxon>Mucorales</taxon>
        <taxon>Mucorineae</taxon>
        <taxon>Mucoraceae</taxon>
        <taxon>Apophysomyces</taxon>
    </lineage>
</organism>
<keyword evidence="2" id="KW-1185">Reference proteome</keyword>
<dbReference type="AlphaFoldDB" id="A0A8H7BS12"/>
<dbReference type="EMBL" id="JABAYA010000079">
    <property type="protein sequence ID" value="KAF7726426.1"/>
    <property type="molecule type" value="Genomic_DNA"/>
</dbReference>
<comment type="caution">
    <text evidence="1">The sequence shown here is derived from an EMBL/GenBank/DDBJ whole genome shotgun (WGS) entry which is preliminary data.</text>
</comment>
<dbReference type="PANTHER" id="PTHR28011:SF1">
    <property type="entry name" value="NON-CLASSICAL EXPORT PROTEIN 1"/>
    <property type="match status" value="1"/>
</dbReference>
<dbReference type="InterPro" id="IPR024242">
    <property type="entry name" value="NCE101"/>
</dbReference>
<name>A0A8H7BS12_9FUNG</name>
<dbReference type="Pfam" id="PF11654">
    <property type="entry name" value="NCE101"/>
    <property type="match status" value="1"/>
</dbReference>
<dbReference type="PANTHER" id="PTHR28011">
    <property type="entry name" value="NON-CLASSICAL EXPORT PROTEIN 1"/>
    <property type="match status" value="1"/>
</dbReference>
<reference evidence="1" key="1">
    <citation type="submission" date="2020-01" db="EMBL/GenBank/DDBJ databases">
        <title>Genome Sequencing of Three Apophysomyces-Like Fungal Strains Confirms a Novel Fungal Genus in the Mucoromycota with divergent Burkholderia-like Endosymbiotic Bacteria.</title>
        <authorList>
            <person name="Stajich J.E."/>
            <person name="Macias A.M."/>
            <person name="Carter-House D."/>
            <person name="Lovett B."/>
            <person name="Kasson L.R."/>
            <person name="Berry K."/>
            <person name="Grigoriev I."/>
            <person name="Chang Y."/>
            <person name="Spatafora J."/>
            <person name="Kasson M.T."/>
        </authorList>
    </citation>
    <scope>NUCLEOTIDE SEQUENCE</scope>
    <source>
        <strain evidence="1">NRRL A-21654</strain>
    </source>
</reference>
<dbReference type="OrthoDB" id="2155101at2759"/>
<sequence>MSLDQQQAWKINAVNSWQWEANHLRRDGQHWIGMDVIQKWKGRHNRETHAGEVVDSVCVFVCGKSTTMTGPVKYQYLISRSGDIVFSLTVGTLAYFVNERENPRAKNGKTLWELINRRRQRTIDEREQRRSGGSS</sequence>
<protein>
    <submittedName>
        <fullName evidence="1">Uncharacterized protein</fullName>
    </submittedName>
</protein>
<evidence type="ECO:0000313" key="2">
    <source>
        <dbReference type="Proteomes" id="UP000605846"/>
    </source>
</evidence>
<accession>A0A8H7BS12</accession>
<dbReference type="Proteomes" id="UP000605846">
    <property type="component" value="Unassembled WGS sequence"/>
</dbReference>
<dbReference type="GO" id="GO:0009306">
    <property type="term" value="P:protein secretion"/>
    <property type="evidence" value="ECO:0007669"/>
    <property type="project" value="InterPro"/>
</dbReference>